<dbReference type="EMBL" id="JAZGQO010000007">
    <property type="protein sequence ID" value="KAK6181979.1"/>
    <property type="molecule type" value="Genomic_DNA"/>
</dbReference>
<dbReference type="AlphaFoldDB" id="A0AAN8PSL3"/>
<name>A0AAN8PSL3_PATCE</name>
<sequence>MFKQMFESNGDKFVSINFYLTGTFLCLQALEKCVLWRDKYFGDIQDLVGMHNELESEVSATKYEASASATNSEVRDISDLVGMHNELECEASATKK</sequence>
<reference evidence="1 2" key="1">
    <citation type="submission" date="2024-01" db="EMBL/GenBank/DDBJ databases">
        <title>The genome of the rayed Mediterranean limpet Patella caerulea (Linnaeus, 1758).</title>
        <authorList>
            <person name="Anh-Thu Weber A."/>
            <person name="Halstead-Nussloch G."/>
        </authorList>
    </citation>
    <scope>NUCLEOTIDE SEQUENCE [LARGE SCALE GENOMIC DNA]</scope>
    <source>
        <strain evidence="1">AATW-2023a</strain>
        <tissue evidence="1">Whole specimen</tissue>
    </source>
</reference>
<gene>
    <name evidence="1" type="ORF">SNE40_009754</name>
</gene>
<evidence type="ECO:0000313" key="2">
    <source>
        <dbReference type="Proteomes" id="UP001347796"/>
    </source>
</evidence>
<evidence type="ECO:0000313" key="1">
    <source>
        <dbReference type="EMBL" id="KAK6181979.1"/>
    </source>
</evidence>
<proteinExistence type="predicted"/>
<accession>A0AAN8PSL3</accession>
<keyword evidence="2" id="KW-1185">Reference proteome</keyword>
<protein>
    <submittedName>
        <fullName evidence="1">Uncharacterized protein</fullName>
    </submittedName>
</protein>
<organism evidence="1 2">
    <name type="scientific">Patella caerulea</name>
    <name type="common">Rayed Mediterranean limpet</name>
    <dbReference type="NCBI Taxonomy" id="87958"/>
    <lineage>
        <taxon>Eukaryota</taxon>
        <taxon>Metazoa</taxon>
        <taxon>Spiralia</taxon>
        <taxon>Lophotrochozoa</taxon>
        <taxon>Mollusca</taxon>
        <taxon>Gastropoda</taxon>
        <taxon>Patellogastropoda</taxon>
        <taxon>Patelloidea</taxon>
        <taxon>Patellidae</taxon>
        <taxon>Patella</taxon>
    </lineage>
</organism>
<dbReference type="Proteomes" id="UP001347796">
    <property type="component" value="Unassembled WGS sequence"/>
</dbReference>
<comment type="caution">
    <text evidence="1">The sequence shown here is derived from an EMBL/GenBank/DDBJ whole genome shotgun (WGS) entry which is preliminary data.</text>
</comment>